<evidence type="ECO:0000313" key="4">
    <source>
        <dbReference type="Proteomes" id="UP000317977"/>
    </source>
</evidence>
<dbReference type="GO" id="GO:0015562">
    <property type="term" value="F:efflux transmembrane transporter activity"/>
    <property type="evidence" value="ECO:0007669"/>
    <property type="project" value="InterPro"/>
</dbReference>
<accession>A0A5C6F2B9</accession>
<dbReference type="SUPFAM" id="SSF56954">
    <property type="entry name" value="Outer membrane efflux proteins (OEP)"/>
    <property type="match status" value="1"/>
</dbReference>
<evidence type="ECO:0000313" key="3">
    <source>
        <dbReference type="EMBL" id="TWU55973.1"/>
    </source>
</evidence>
<dbReference type="OrthoDB" id="237666at2"/>
<evidence type="ECO:0000256" key="2">
    <source>
        <dbReference type="SAM" id="MobiDB-lite"/>
    </source>
</evidence>
<reference evidence="3 4" key="1">
    <citation type="submission" date="2019-02" db="EMBL/GenBank/DDBJ databases">
        <title>Deep-cultivation of Planctomycetes and their phenomic and genomic characterization uncovers novel biology.</title>
        <authorList>
            <person name="Wiegand S."/>
            <person name="Jogler M."/>
            <person name="Boedeker C."/>
            <person name="Pinto D."/>
            <person name="Vollmers J."/>
            <person name="Rivas-Marin E."/>
            <person name="Kohn T."/>
            <person name="Peeters S.H."/>
            <person name="Heuer A."/>
            <person name="Rast P."/>
            <person name="Oberbeckmann S."/>
            <person name="Bunk B."/>
            <person name="Jeske O."/>
            <person name="Meyerdierks A."/>
            <person name="Storesund J.E."/>
            <person name="Kallscheuer N."/>
            <person name="Luecker S."/>
            <person name="Lage O.M."/>
            <person name="Pohl T."/>
            <person name="Merkel B.J."/>
            <person name="Hornburger P."/>
            <person name="Mueller R.-W."/>
            <person name="Bruemmer F."/>
            <person name="Labrenz M."/>
            <person name="Spormann A.M."/>
            <person name="Op Den Camp H."/>
            <person name="Overmann J."/>
            <person name="Amann R."/>
            <person name="Jetten M.S.M."/>
            <person name="Mascher T."/>
            <person name="Medema M.H."/>
            <person name="Devos D.P."/>
            <person name="Kaster A.-K."/>
            <person name="Ovreas L."/>
            <person name="Rohde M."/>
            <person name="Galperin M.Y."/>
            <person name="Jogler C."/>
        </authorList>
    </citation>
    <scope>NUCLEOTIDE SEQUENCE [LARGE SCALE GENOMIC DNA]</scope>
    <source>
        <strain evidence="3 4">Poly59</strain>
    </source>
</reference>
<name>A0A5C6F2B9_9BACT</name>
<dbReference type="AlphaFoldDB" id="A0A5C6F2B9"/>
<dbReference type="Gene3D" id="1.20.1600.10">
    <property type="entry name" value="Outer membrane efflux proteins (OEP)"/>
    <property type="match status" value="1"/>
</dbReference>
<dbReference type="Proteomes" id="UP000317977">
    <property type="component" value="Unassembled WGS sequence"/>
</dbReference>
<dbReference type="PANTHER" id="PTHR30203:SF24">
    <property type="entry name" value="BLR4935 PROTEIN"/>
    <property type="match status" value="1"/>
</dbReference>
<gene>
    <name evidence="3" type="ORF">Poly59_22760</name>
</gene>
<sequence>MDGCRYITTLAVTLLLACCLTGCSTPRNGRVAKTDIRPSLEARDEFASRESKNEDDSSNPSVSDDIDDKNSSEEEDESAQALESTDVTSELLEQVKPELVDAVRIDTPTDLQSLIEKALALHPEIMAARQRVAALQNRIPQATALADPVFGNTFHPIHDQAVQTAAGRIGHQLALSQNIPWPEKLDARGAVAARDVQVARAEVARAERDVVESVRVAYYELWLAGRMIQIVDENRELVDDLIDVAEARYKTGGSQQDVIRAQLEQDRLEDRLIALRRSKDQSRADLGVLVRQPVDLTPTAMTELDVSQVMPDLHLLVAQAEQCNPKLQGLAAEIQRDAAKQRLAYLQNYPDFQLGVGYSIVSNDSSVISPVADGHDAISFSVAVTLPIWRDKINGGINETIHQRNSSINRREAERDRLRGLLRRQVAAAQAANEQLDLFTERVIPRTEKALQIAFVEYVGDKTEYSDVIDLYRELLSHEIQVARTRAVLASTLAQIERAVGCSTDGVQVPQ</sequence>
<comment type="similarity">
    <text evidence="1">Belongs to the outer membrane factor (OMF) (TC 1.B.17) family.</text>
</comment>
<organism evidence="3 4">
    <name type="scientific">Rubripirellula reticaptiva</name>
    <dbReference type="NCBI Taxonomy" id="2528013"/>
    <lineage>
        <taxon>Bacteria</taxon>
        <taxon>Pseudomonadati</taxon>
        <taxon>Planctomycetota</taxon>
        <taxon>Planctomycetia</taxon>
        <taxon>Pirellulales</taxon>
        <taxon>Pirellulaceae</taxon>
        <taxon>Rubripirellula</taxon>
    </lineage>
</organism>
<protein>
    <submittedName>
        <fullName evidence="3">Outer membrane efflux protein</fullName>
    </submittedName>
</protein>
<dbReference type="EMBL" id="SJPX01000002">
    <property type="protein sequence ID" value="TWU55973.1"/>
    <property type="molecule type" value="Genomic_DNA"/>
</dbReference>
<comment type="caution">
    <text evidence="3">The sequence shown here is derived from an EMBL/GenBank/DDBJ whole genome shotgun (WGS) entry which is preliminary data.</text>
</comment>
<dbReference type="InterPro" id="IPR003423">
    <property type="entry name" value="OMP_efflux"/>
</dbReference>
<feature type="compositionally biased region" description="Basic and acidic residues" evidence="2">
    <location>
        <begin position="32"/>
        <end position="55"/>
    </location>
</feature>
<dbReference type="PROSITE" id="PS51257">
    <property type="entry name" value="PROKAR_LIPOPROTEIN"/>
    <property type="match status" value="1"/>
</dbReference>
<proteinExistence type="inferred from homology"/>
<dbReference type="PANTHER" id="PTHR30203">
    <property type="entry name" value="OUTER MEMBRANE CATION EFFLUX PROTEIN"/>
    <property type="match status" value="1"/>
</dbReference>
<dbReference type="InterPro" id="IPR010131">
    <property type="entry name" value="MdtP/NodT-like"/>
</dbReference>
<keyword evidence="4" id="KW-1185">Reference proteome</keyword>
<feature type="region of interest" description="Disordered" evidence="2">
    <location>
        <begin position="30"/>
        <end position="88"/>
    </location>
</feature>
<evidence type="ECO:0000256" key="1">
    <source>
        <dbReference type="ARBA" id="ARBA00007613"/>
    </source>
</evidence>
<dbReference type="Pfam" id="PF02321">
    <property type="entry name" value="OEP"/>
    <property type="match status" value="2"/>
</dbReference>